<dbReference type="Pfam" id="PF02403">
    <property type="entry name" value="Seryl_tRNA_N"/>
    <property type="match status" value="1"/>
</dbReference>
<keyword evidence="10" id="KW-0175">Coiled coil</keyword>
<dbReference type="Gene3D" id="1.10.287.40">
    <property type="entry name" value="Serine-tRNA synthetase, tRNA binding domain"/>
    <property type="match status" value="1"/>
</dbReference>
<dbReference type="GO" id="GO:0006434">
    <property type="term" value="P:seryl-tRNA aminoacylation"/>
    <property type="evidence" value="ECO:0007669"/>
    <property type="project" value="UniProtKB-UniRule"/>
</dbReference>
<feature type="binding site" evidence="8">
    <location>
        <position position="241"/>
    </location>
    <ligand>
        <name>L-serine</name>
        <dbReference type="ChEBI" id="CHEBI:33384"/>
    </ligand>
</feature>
<dbReference type="InterPro" id="IPR006195">
    <property type="entry name" value="aa-tRNA-synth_II"/>
</dbReference>
<gene>
    <name evidence="12" type="ORF">A2227_05175</name>
</gene>
<dbReference type="GO" id="GO:0005737">
    <property type="term" value="C:cytoplasm"/>
    <property type="evidence" value="ECO:0007669"/>
    <property type="project" value="UniProtKB-UniRule"/>
</dbReference>
<feature type="binding site" evidence="8">
    <location>
        <position position="394"/>
    </location>
    <ligand>
        <name>L-serine</name>
        <dbReference type="ChEBI" id="CHEBI:33384"/>
    </ligand>
</feature>
<feature type="domain" description="Aminoacyl-transfer RNA synthetases class-II family profile" evidence="11">
    <location>
        <begin position="129"/>
        <end position="421"/>
    </location>
</feature>
<dbReference type="Pfam" id="PF00587">
    <property type="entry name" value="tRNA-synt_2b"/>
    <property type="match status" value="1"/>
</dbReference>
<dbReference type="PANTHER" id="PTHR11778">
    <property type="entry name" value="SERYL-TRNA SYNTHETASE"/>
    <property type="match status" value="1"/>
</dbReference>
<proteinExistence type="predicted"/>
<dbReference type="EC" id="6.1.1.11" evidence="1 7"/>
<protein>
    <recommendedName>
        <fullName evidence="1 7">Serine--tRNA ligase</fullName>
        <ecNumber evidence="1 7">6.1.1.11</ecNumber>
    </recommendedName>
</protein>
<keyword evidence="5" id="KW-0648">Protein biosynthesis</keyword>
<dbReference type="SUPFAM" id="SSF46589">
    <property type="entry name" value="tRNA-binding arm"/>
    <property type="match status" value="1"/>
</dbReference>
<feature type="binding site" evidence="8">
    <location>
        <position position="295"/>
    </location>
    <ligand>
        <name>L-serine</name>
        <dbReference type="ChEBI" id="CHEBI:33384"/>
    </ligand>
</feature>
<evidence type="ECO:0000313" key="12">
    <source>
        <dbReference type="EMBL" id="OGF27969.1"/>
    </source>
</evidence>
<dbReference type="InterPro" id="IPR010978">
    <property type="entry name" value="tRNA-bd_arm"/>
</dbReference>
<evidence type="ECO:0000256" key="6">
    <source>
        <dbReference type="ARBA" id="ARBA00023146"/>
    </source>
</evidence>
<dbReference type="AlphaFoldDB" id="A0A1F5SMU3"/>
<dbReference type="PIRSF" id="PIRSF001529">
    <property type="entry name" value="Ser-tRNA-synth_IIa"/>
    <property type="match status" value="1"/>
</dbReference>
<dbReference type="GO" id="GO:0005524">
    <property type="term" value="F:ATP binding"/>
    <property type="evidence" value="ECO:0007669"/>
    <property type="project" value="UniProtKB-KW"/>
</dbReference>
<dbReference type="CDD" id="cd00770">
    <property type="entry name" value="SerRS_core"/>
    <property type="match status" value="1"/>
</dbReference>
<dbReference type="InterPro" id="IPR015866">
    <property type="entry name" value="Ser-tRNA-synth_1_N"/>
</dbReference>
<feature type="binding site" evidence="9">
    <location>
        <begin position="361"/>
        <end position="364"/>
    </location>
    <ligand>
        <name>ATP</name>
        <dbReference type="ChEBI" id="CHEBI:30616"/>
    </ligand>
</feature>
<dbReference type="GO" id="GO:0004828">
    <property type="term" value="F:serine-tRNA ligase activity"/>
    <property type="evidence" value="ECO:0007669"/>
    <property type="project" value="UniProtKB-UniRule"/>
</dbReference>
<dbReference type="InterPro" id="IPR002317">
    <property type="entry name" value="Ser-tRNA-ligase_type_1"/>
</dbReference>
<keyword evidence="6" id="KW-0030">Aminoacyl-tRNA synthetase</keyword>
<feature type="coiled-coil region" evidence="10">
    <location>
        <begin position="30"/>
        <end position="98"/>
    </location>
</feature>
<comment type="caution">
    <text evidence="12">The sequence shown here is derived from an EMBL/GenBank/DDBJ whole genome shotgun (WGS) entry which is preliminary data.</text>
</comment>
<feature type="binding site" evidence="9">
    <location>
        <begin position="272"/>
        <end position="274"/>
    </location>
    <ligand>
        <name>ATP</name>
        <dbReference type="ChEBI" id="CHEBI:30616"/>
    </ligand>
</feature>
<dbReference type="EMBL" id="MFGB01000005">
    <property type="protein sequence ID" value="OGF27969.1"/>
    <property type="molecule type" value="Genomic_DNA"/>
</dbReference>
<evidence type="ECO:0000256" key="10">
    <source>
        <dbReference type="SAM" id="Coils"/>
    </source>
</evidence>
<dbReference type="NCBIfam" id="TIGR00414">
    <property type="entry name" value="serS"/>
    <property type="match status" value="1"/>
</dbReference>
<dbReference type="SUPFAM" id="SSF55681">
    <property type="entry name" value="Class II aaRS and biotin synthetases"/>
    <property type="match status" value="1"/>
</dbReference>
<keyword evidence="4 9" id="KW-0067">ATP-binding</keyword>
<organism evidence="12 13">
    <name type="scientific">Candidatus Falkowbacteria bacterium RIFOXYA2_FULL_47_19</name>
    <dbReference type="NCBI Taxonomy" id="1797994"/>
    <lineage>
        <taxon>Bacteria</taxon>
        <taxon>Candidatus Falkowiibacteriota</taxon>
    </lineage>
</organism>
<evidence type="ECO:0000256" key="9">
    <source>
        <dbReference type="PIRSR" id="PIRSR001529-2"/>
    </source>
</evidence>
<evidence type="ECO:0000256" key="1">
    <source>
        <dbReference type="ARBA" id="ARBA00012840"/>
    </source>
</evidence>
<keyword evidence="3" id="KW-0547">Nucleotide-binding</keyword>
<evidence type="ECO:0000256" key="7">
    <source>
        <dbReference type="NCBIfam" id="TIGR00414"/>
    </source>
</evidence>
<feature type="binding site" evidence="9">
    <location>
        <begin position="288"/>
        <end position="291"/>
    </location>
    <ligand>
        <name>ATP</name>
        <dbReference type="ChEBI" id="CHEBI:30616"/>
    </ligand>
</feature>
<evidence type="ECO:0000256" key="2">
    <source>
        <dbReference type="ARBA" id="ARBA00022598"/>
    </source>
</evidence>
<evidence type="ECO:0000256" key="5">
    <source>
        <dbReference type="ARBA" id="ARBA00022917"/>
    </source>
</evidence>
<dbReference type="PROSITE" id="PS50862">
    <property type="entry name" value="AA_TRNA_LIGASE_II"/>
    <property type="match status" value="1"/>
</dbReference>
<dbReference type="InterPro" id="IPR045864">
    <property type="entry name" value="aa-tRNA-synth_II/BPL/LPL"/>
</dbReference>
<feature type="binding site" evidence="8">
    <location>
        <position position="272"/>
    </location>
    <ligand>
        <name>L-serine</name>
        <dbReference type="ChEBI" id="CHEBI:33384"/>
    </ligand>
</feature>
<sequence length="438" mass="49650">MLDIKYIREHADEIKQAAKNKNIKVDIDGLLKLDDRRRGLLQEIDDLRAQRNELAKTAKQGKPSAEQISKGKELKEGVARIEAELNAVEEQYEDIMVKVPTIPSKDVPVGKDDSENVEIYREGEPTKFDFEPKSHMEIARDLDLFDLERGAKVAGYRGYYVKNEAVSLQMALMLFALEKLIGKGFTPMIPPTLVKEFALFGSGYFSGRKFDPEVDEIYKIANEEVEADGKKNKEDKFLVGTAEPSLLAYFAGETLEEKNLPIKVCGFSQCYRSEIGSYGKDTKGLYRVHEFMKVEQVCVSRADFEESNKLHLEMVEISKELHRELGLPFRVLQICTGDMSAGKYKMFDLEAWMPSRNGWGETGSASNFGDWQARRLNVKYKTADGQKKVVHMLNNTALPSIRPMIAILENFQQADGSVVVPEVLRKFMPGNIDRIARK</sequence>
<evidence type="ECO:0000259" key="11">
    <source>
        <dbReference type="PROSITE" id="PS50862"/>
    </source>
</evidence>
<dbReference type="Proteomes" id="UP000178367">
    <property type="component" value="Unassembled WGS sequence"/>
</dbReference>
<name>A0A1F5SMU3_9BACT</name>
<dbReference type="STRING" id="1797994.A2227_05175"/>
<evidence type="ECO:0000313" key="13">
    <source>
        <dbReference type="Proteomes" id="UP000178367"/>
    </source>
</evidence>
<evidence type="ECO:0000256" key="8">
    <source>
        <dbReference type="PIRSR" id="PIRSR001529-1"/>
    </source>
</evidence>
<evidence type="ECO:0000256" key="4">
    <source>
        <dbReference type="ARBA" id="ARBA00022840"/>
    </source>
</evidence>
<feature type="site" description="Important for serine binding" evidence="8">
    <location>
        <position position="396"/>
    </location>
</feature>
<dbReference type="PRINTS" id="PR00981">
    <property type="entry name" value="TRNASYNTHSER"/>
</dbReference>
<dbReference type="InterPro" id="IPR002314">
    <property type="entry name" value="aa-tRNA-synt_IIb"/>
</dbReference>
<dbReference type="Gene3D" id="3.30.930.10">
    <property type="entry name" value="Bira Bifunctional Protein, Domain 2"/>
    <property type="match status" value="1"/>
</dbReference>
<reference evidence="12 13" key="1">
    <citation type="journal article" date="2016" name="Nat. Commun.">
        <title>Thousands of microbial genomes shed light on interconnected biogeochemical processes in an aquifer system.</title>
        <authorList>
            <person name="Anantharaman K."/>
            <person name="Brown C.T."/>
            <person name="Hug L.A."/>
            <person name="Sharon I."/>
            <person name="Castelle C.J."/>
            <person name="Probst A.J."/>
            <person name="Thomas B.C."/>
            <person name="Singh A."/>
            <person name="Wilkins M.J."/>
            <person name="Karaoz U."/>
            <person name="Brodie E.L."/>
            <person name="Williams K.H."/>
            <person name="Hubbard S.S."/>
            <person name="Banfield J.F."/>
        </authorList>
    </citation>
    <scope>NUCLEOTIDE SEQUENCE [LARGE SCALE GENOMIC DNA]</scope>
</reference>
<dbReference type="InterPro" id="IPR033729">
    <property type="entry name" value="SerRS_core"/>
</dbReference>
<dbReference type="InterPro" id="IPR042103">
    <property type="entry name" value="SerRS_1_N_sf"/>
</dbReference>
<keyword evidence="2 12" id="KW-0436">Ligase</keyword>
<accession>A0A1F5SMU3</accession>
<evidence type="ECO:0000256" key="3">
    <source>
        <dbReference type="ARBA" id="ARBA00022741"/>
    </source>
</evidence>